<keyword evidence="9 14" id="KW-0663">Pyridoxal phosphate</keyword>
<evidence type="ECO:0000256" key="7">
    <source>
        <dbReference type="ARBA" id="ARBA00022793"/>
    </source>
</evidence>
<dbReference type="NCBIfam" id="NF003763">
    <property type="entry name" value="PRK05354.1"/>
    <property type="match status" value="1"/>
</dbReference>
<proteinExistence type="inferred from homology"/>
<evidence type="ECO:0000256" key="5">
    <source>
        <dbReference type="ARBA" id="ARBA00012426"/>
    </source>
</evidence>
<feature type="domain" description="Arginine decarboxylase helical bundle" evidence="17">
    <location>
        <begin position="373"/>
        <end position="454"/>
    </location>
</feature>
<dbReference type="NCBIfam" id="TIGR01273">
    <property type="entry name" value="speA"/>
    <property type="match status" value="1"/>
</dbReference>
<keyword evidence="12 19" id="KW-0456">Lyase</keyword>
<evidence type="ECO:0000256" key="6">
    <source>
        <dbReference type="ARBA" id="ARBA00022723"/>
    </source>
</evidence>
<evidence type="ECO:0000313" key="20">
    <source>
        <dbReference type="Proteomes" id="UP001169760"/>
    </source>
</evidence>
<dbReference type="Proteomes" id="UP001169760">
    <property type="component" value="Unassembled WGS sequence"/>
</dbReference>
<dbReference type="PRINTS" id="PR01180">
    <property type="entry name" value="ARGDCRBXLASE"/>
</dbReference>
<dbReference type="PROSITE" id="PS00878">
    <property type="entry name" value="ODR_DC_2_1"/>
    <property type="match status" value="1"/>
</dbReference>
<evidence type="ECO:0000259" key="17">
    <source>
        <dbReference type="Pfam" id="PF17810"/>
    </source>
</evidence>
<evidence type="ECO:0000259" key="18">
    <source>
        <dbReference type="Pfam" id="PF17944"/>
    </source>
</evidence>
<reference evidence="19" key="1">
    <citation type="submission" date="2023-07" db="EMBL/GenBank/DDBJ databases">
        <title>Genome content predicts the carbon catabolic preferences of heterotrophic bacteria.</title>
        <authorList>
            <person name="Gralka M."/>
        </authorList>
    </citation>
    <scope>NUCLEOTIDE SEQUENCE</scope>
    <source>
        <strain evidence="19">I3M17_2</strain>
    </source>
</reference>
<dbReference type="GO" id="GO:0008295">
    <property type="term" value="P:spermidine biosynthetic process"/>
    <property type="evidence" value="ECO:0007669"/>
    <property type="project" value="UniProtKB-UniRule"/>
</dbReference>
<dbReference type="RefSeq" id="WP_303491349.1">
    <property type="nucleotide sequence ID" value="NZ_JAUOPB010000003.1"/>
</dbReference>
<dbReference type="PIRSF" id="PIRSF001336">
    <property type="entry name" value="Arg_decrbxlase"/>
    <property type="match status" value="1"/>
</dbReference>
<dbReference type="GO" id="GO:0008792">
    <property type="term" value="F:arginine decarboxylase activity"/>
    <property type="evidence" value="ECO:0007669"/>
    <property type="project" value="UniProtKB-UniRule"/>
</dbReference>
<evidence type="ECO:0000256" key="11">
    <source>
        <dbReference type="ARBA" id="ARBA00023115"/>
    </source>
</evidence>
<keyword evidence="6" id="KW-0479">Metal-binding</keyword>
<dbReference type="Pfam" id="PF02784">
    <property type="entry name" value="Orn_Arg_deC_N"/>
    <property type="match status" value="1"/>
</dbReference>
<name>A0AAW7X4Y1_9GAMM</name>
<feature type="domain" description="Arginine decarboxylase C-terminal helical" evidence="18">
    <location>
        <begin position="583"/>
        <end position="636"/>
    </location>
</feature>
<dbReference type="Gene3D" id="1.10.287.3440">
    <property type="match status" value="1"/>
</dbReference>
<evidence type="ECO:0000256" key="2">
    <source>
        <dbReference type="ARBA" id="ARBA00001946"/>
    </source>
</evidence>
<evidence type="ECO:0000256" key="14">
    <source>
        <dbReference type="PIRSR" id="PIRSR001336-50"/>
    </source>
</evidence>
<dbReference type="PANTHER" id="PTHR43295:SF9">
    <property type="entry name" value="BIOSYNTHETIC ARGININE DECARBOXYLASE"/>
    <property type="match status" value="1"/>
</dbReference>
<dbReference type="InterPro" id="IPR000183">
    <property type="entry name" value="Orn/DAP/Arg_de-COase"/>
</dbReference>
<sequence length="639" mass="71999">MKIPFKKGWSIADSTELYGVNDWGVGYFSVSEDGKVIVTPNIDGKTIELPLLNVVSDIKDRGMDVPVLIRFEDLLEEQIGRLNNAFTAAIKASNYQGQYRGVFPIKVNQQCHVIEEIAEVGAKYGHGLEAGSKPELIIALAHLESQDACIVCNGYKDAEFIDLGLQACKMGYKCFFVIETPSELPIIIERSRKLGIKPMIGVRVKLASMVGGHWNATSGDRSIFGLSIAQLIEMVDTLKAEGMLDCLKLLHYHLGSQIPNIRDIRSGVLEACHVYNELVKEGAAMGYLDLGGGLAVDYDGSKSNYIHSKNYTLDEYCTDIVDVIISTLDPQGVEHPTIITESGRATIAYSSVLVFNVLDVAKFEPASPVDEVQEDEHELIHNLKESLDSVSLRNIQECYNDTVYYRDEIRELFKRGQISLRSRSLAENLFLQTMHRLVALADDAPRTMHEIEKLKEQLSDIYYCNFSLFQSLPDIWAIDQIFPISPIHRLNEFPDRNAMIADITCDCDGKIDRFSNMHETRKTLPLHDLKANEEYYIGVFLVGAYQETLGDLHNLFGDTNVVSVRVQKDGSYDFADEIEGDSIADVLTYVEYQPQNLRERFRKIAERSVRQGFITGAERQSIMKTFSDSMMGYTYYEKD</sequence>
<dbReference type="EMBL" id="JAUOPB010000003">
    <property type="protein sequence ID" value="MDO6421726.1"/>
    <property type="molecule type" value="Genomic_DNA"/>
</dbReference>
<dbReference type="CDD" id="cd06830">
    <property type="entry name" value="PLPDE_III_ADC"/>
    <property type="match status" value="1"/>
</dbReference>
<evidence type="ECO:0000259" key="16">
    <source>
        <dbReference type="Pfam" id="PF02784"/>
    </source>
</evidence>
<evidence type="ECO:0000256" key="15">
    <source>
        <dbReference type="PIRSR" id="PIRSR600183-50"/>
    </source>
</evidence>
<dbReference type="InterPro" id="IPR029066">
    <property type="entry name" value="PLP-binding_barrel"/>
</dbReference>
<accession>A0AAW7X4Y1</accession>
<gene>
    <name evidence="19" type="primary">speA</name>
    <name evidence="19" type="ORF">Q4521_04505</name>
</gene>
<evidence type="ECO:0000256" key="13">
    <source>
        <dbReference type="NCBIfam" id="TIGR01273"/>
    </source>
</evidence>
<dbReference type="InterPro" id="IPR002985">
    <property type="entry name" value="Arg_decrbxlase"/>
</dbReference>
<dbReference type="GO" id="GO:0006527">
    <property type="term" value="P:L-arginine catabolic process"/>
    <property type="evidence" value="ECO:0007669"/>
    <property type="project" value="InterPro"/>
</dbReference>
<dbReference type="PANTHER" id="PTHR43295">
    <property type="entry name" value="ARGININE DECARBOXYLASE"/>
    <property type="match status" value="1"/>
</dbReference>
<comment type="caution">
    <text evidence="19">The sequence shown here is derived from an EMBL/GenBank/DDBJ whole genome shotgun (WGS) entry which is preliminary data.</text>
</comment>
<keyword evidence="7" id="KW-0210">Decarboxylase</keyword>
<comment type="cofactor">
    <cofactor evidence="1 14">
        <name>pyridoxal 5'-phosphate</name>
        <dbReference type="ChEBI" id="CHEBI:597326"/>
    </cofactor>
</comment>
<dbReference type="Gene3D" id="3.20.20.10">
    <property type="entry name" value="Alanine racemase"/>
    <property type="match status" value="1"/>
</dbReference>
<evidence type="ECO:0000256" key="9">
    <source>
        <dbReference type="ARBA" id="ARBA00022898"/>
    </source>
</evidence>
<keyword evidence="11" id="KW-0620">Polyamine biosynthesis</keyword>
<protein>
    <recommendedName>
        <fullName evidence="5 13">Arginine decarboxylase</fullName>
        <ecNumber evidence="5 13">4.1.1.19</ecNumber>
    </recommendedName>
</protein>
<dbReference type="InterPro" id="IPR022653">
    <property type="entry name" value="De-COase2_pyr-phos_BS"/>
</dbReference>
<dbReference type="EC" id="4.1.1.19" evidence="5 13"/>
<evidence type="ECO:0000256" key="10">
    <source>
        <dbReference type="ARBA" id="ARBA00023066"/>
    </source>
</evidence>
<comment type="cofactor">
    <cofactor evidence="2">
        <name>Mg(2+)</name>
        <dbReference type="ChEBI" id="CHEBI:18420"/>
    </cofactor>
</comment>
<evidence type="ECO:0000256" key="1">
    <source>
        <dbReference type="ARBA" id="ARBA00001933"/>
    </source>
</evidence>
<evidence type="ECO:0000256" key="4">
    <source>
        <dbReference type="ARBA" id="ARBA00008357"/>
    </source>
</evidence>
<dbReference type="Pfam" id="PF17810">
    <property type="entry name" value="Arg_decarb_HB"/>
    <property type="match status" value="1"/>
</dbReference>
<feature type="active site" description="Proton donor" evidence="15">
    <location>
        <position position="505"/>
    </location>
</feature>
<keyword evidence="8" id="KW-0460">Magnesium</keyword>
<evidence type="ECO:0000313" key="19">
    <source>
        <dbReference type="EMBL" id="MDO6421726.1"/>
    </source>
</evidence>
<dbReference type="AlphaFoldDB" id="A0AAW7X4Y1"/>
<dbReference type="GO" id="GO:0046872">
    <property type="term" value="F:metal ion binding"/>
    <property type="evidence" value="ECO:0007669"/>
    <property type="project" value="UniProtKB-KW"/>
</dbReference>
<evidence type="ECO:0000256" key="8">
    <source>
        <dbReference type="ARBA" id="ARBA00022842"/>
    </source>
</evidence>
<dbReference type="Gene3D" id="1.20.58.930">
    <property type="match status" value="1"/>
</dbReference>
<dbReference type="InterPro" id="IPR041128">
    <property type="entry name" value="Arg_decarbox_C"/>
</dbReference>
<evidence type="ECO:0000256" key="12">
    <source>
        <dbReference type="ARBA" id="ARBA00023239"/>
    </source>
</evidence>
<dbReference type="InterPro" id="IPR022644">
    <property type="entry name" value="De-COase2_N"/>
</dbReference>
<dbReference type="PRINTS" id="PR01179">
    <property type="entry name" value="ODADCRBXLASE"/>
</dbReference>
<keyword evidence="10" id="KW-0745">Spermidine biosynthesis</keyword>
<dbReference type="Gene3D" id="2.40.37.10">
    <property type="entry name" value="Lyase, Ornithine Decarboxylase, Chain A, domain 1"/>
    <property type="match status" value="1"/>
</dbReference>
<feature type="domain" description="Orn/DAP/Arg decarboxylase 2 N-terminal" evidence="16">
    <location>
        <begin position="96"/>
        <end position="347"/>
    </location>
</feature>
<dbReference type="SUPFAM" id="SSF51419">
    <property type="entry name" value="PLP-binding barrel"/>
    <property type="match status" value="1"/>
</dbReference>
<evidence type="ECO:0000256" key="3">
    <source>
        <dbReference type="ARBA" id="ARBA00002257"/>
    </source>
</evidence>
<dbReference type="Pfam" id="PF17944">
    <property type="entry name" value="Arg_decarbox_C"/>
    <property type="match status" value="1"/>
</dbReference>
<dbReference type="SUPFAM" id="SSF50621">
    <property type="entry name" value="Alanine racemase C-terminal domain-like"/>
    <property type="match status" value="1"/>
</dbReference>
<comment type="similarity">
    <text evidence="4">Belongs to the Orn/Lys/Arg decarboxylase class-II family. SpeA subfamily.</text>
</comment>
<feature type="modified residue" description="N6-(pyridoxal phosphate)lysine" evidence="14">
    <location>
        <position position="106"/>
    </location>
</feature>
<comment type="function">
    <text evidence="3">Catalyzes the biosynthesis of agmatine from arginine.</text>
</comment>
<organism evidence="19 20">
    <name type="scientific">Saccharophagus degradans</name>
    <dbReference type="NCBI Taxonomy" id="86304"/>
    <lineage>
        <taxon>Bacteria</taxon>
        <taxon>Pseudomonadati</taxon>
        <taxon>Pseudomonadota</taxon>
        <taxon>Gammaproteobacteria</taxon>
        <taxon>Cellvibrionales</taxon>
        <taxon>Cellvibrionaceae</taxon>
        <taxon>Saccharophagus</taxon>
    </lineage>
</organism>
<dbReference type="InterPro" id="IPR040634">
    <property type="entry name" value="Arg_decarb_HB"/>
</dbReference>
<dbReference type="InterPro" id="IPR009006">
    <property type="entry name" value="Ala_racemase/Decarboxylase_C"/>
</dbReference>